<dbReference type="AlphaFoldDB" id="A0A4V3CZP4"/>
<gene>
    <name evidence="1" type="ORF">EV186_102392</name>
</gene>
<dbReference type="Gene3D" id="3.90.226.10">
    <property type="entry name" value="2-enoyl-CoA Hydratase, Chain A, domain 1"/>
    <property type="match status" value="1"/>
</dbReference>
<dbReference type="SUPFAM" id="SSF48452">
    <property type="entry name" value="TPR-like"/>
    <property type="match status" value="1"/>
</dbReference>
<dbReference type="InterPro" id="IPR011990">
    <property type="entry name" value="TPR-like_helical_dom_sf"/>
</dbReference>
<sequence length="546" mass="60554">MVSGADQLRAVARAEAYSSRAAWAEAATTWEHVVAANPVNGDHWERLAQARFHLADFAGALAALEQVLVLGVSATREDTVAPGELRYRVAWCHAELGDTDQAVAALCDAVASGYRDVAGLADDERFRKVCGHPRFRELLGSVPRAGLGRDDGWRTNLEALADEIRRRAPRPAPTLDVEALVAAVPRLSDARIVVELTKLVAQLDDGHGFVEVPAGDPELSLLLPVQFSLFPEGLFVVAATPEHQDLLGAEVERFDGREVAEVLDALGPLVNKDNEYGARERIVQVLRRVPILHALDLTHAPDRVTLGLWAPDRRSTDVTLSATPGAWAQRNELPAPPGWLSFSDTSTDRPPLYLRNCEAFYWFEHLPEQRAVYFQFNTIRDHPHESIEAFARRLFEFIDRHEIERLVVDLRWNGGGNNMLVRPLLNGLTGSRRINRRGSLFVVIGRRTFSAGQYVATAIEAGTDAIFVGEPTGSRPNFVGETTPFRLPHRGIRVNVSDVHWQNSWPFDHRRWIAPELYAPPTFACLRAGRDPAMEAITGVWAALPH</sequence>
<name>A0A4V3CZP4_LABRH</name>
<dbReference type="SUPFAM" id="SSF52096">
    <property type="entry name" value="ClpP/crotonase"/>
    <property type="match status" value="1"/>
</dbReference>
<proteinExistence type="predicted"/>
<dbReference type="EMBL" id="SNXZ01000002">
    <property type="protein sequence ID" value="TDQ00531.1"/>
    <property type="molecule type" value="Genomic_DNA"/>
</dbReference>
<keyword evidence="2" id="KW-1185">Reference proteome</keyword>
<evidence type="ECO:0008006" key="3">
    <source>
        <dbReference type="Google" id="ProtNLM"/>
    </source>
</evidence>
<accession>A0A4V3CZP4</accession>
<protein>
    <recommendedName>
        <fullName evidence="3">Peptidase S41-like protein</fullName>
    </recommendedName>
</protein>
<dbReference type="NCBIfam" id="NF047558">
    <property type="entry name" value="TPR_END_plus"/>
    <property type="match status" value="1"/>
</dbReference>
<comment type="caution">
    <text evidence="1">The sequence shown here is derived from an EMBL/GenBank/DDBJ whole genome shotgun (WGS) entry which is preliminary data.</text>
</comment>
<organism evidence="1 2">
    <name type="scientific">Labedaea rhizosphaerae</name>
    <dbReference type="NCBI Taxonomy" id="598644"/>
    <lineage>
        <taxon>Bacteria</taxon>
        <taxon>Bacillati</taxon>
        <taxon>Actinomycetota</taxon>
        <taxon>Actinomycetes</taxon>
        <taxon>Pseudonocardiales</taxon>
        <taxon>Pseudonocardiaceae</taxon>
        <taxon>Labedaea</taxon>
    </lineage>
</organism>
<dbReference type="InterPro" id="IPR029045">
    <property type="entry name" value="ClpP/crotonase-like_dom_sf"/>
</dbReference>
<dbReference type="Gene3D" id="1.25.40.10">
    <property type="entry name" value="Tetratricopeptide repeat domain"/>
    <property type="match status" value="1"/>
</dbReference>
<reference evidence="1 2" key="1">
    <citation type="submission" date="2019-03" db="EMBL/GenBank/DDBJ databases">
        <title>Genomic Encyclopedia of Type Strains, Phase IV (KMG-IV): sequencing the most valuable type-strain genomes for metagenomic binning, comparative biology and taxonomic classification.</title>
        <authorList>
            <person name="Goeker M."/>
        </authorList>
    </citation>
    <scope>NUCLEOTIDE SEQUENCE [LARGE SCALE GENOMIC DNA]</scope>
    <source>
        <strain evidence="1 2">DSM 45361</strain>
    </source>
</reference>
<evidence type="ECO:0000313" key="1">
    <source>
        <dbReference type="EMBL" id="TDQ00531.1"/>
    </source>
</evidence>
<evidence type="ECO:0000313" key="2">
    <source>
        <dbReference type="Proteomes" id="UP000295444"/>
    </source>
</evidence>
<dbReference type="Proteomes" id="UP000295444">
    <property type="component" value="Unassembled WGS sequence"/>
</dbReference>